<evidence type="ECO:0000259" key="13">
    <source>
        <dbReference type="PROSITE" id="PS50853"/>
    </source>
</evidence>
<keyword evidence="9" id="KW-0393">Immunoglobulin domain</keyword>
<dbReference type="EMBL" id="CAJPEX010005504">
    <property type="protein sequence ID" value="CAG0923641.1"/>
    <property type="molecule type" value="Genomic_DNA"/>
</dbReference>
<evidence type="ECO:0000256" key="7">
    <source>
        <dbReference type="ARBA" id="ARBA00023136"/>
    </source>
</evidence>
<dbReference type="Proteomes" id="UP000678499">
    <property type="component" value="Unassembled WGS sequence"/>
</dbReference>
<dbReference type="GO" id="GO:0016020">
    <property type="term" value="C:membrane"/>
    <property type="evidence" value="ECO:0007669"/>
    <property type="project" value="UniProtKB-SubCell"/>
</dbReference>
<dbReference type="PANTHER" id="PTHR44170">
    <property type="entry name" value="PROTEIN SIDEKICK"/>
    <property type="match status" value="1"/>
</dbReference>
<evidence type="ECO:0000256" key="10">
    <source>
        <dbReference type="SAM" id="MobiDB-lite"/>
    </source>
</evidence>
<dbReference type="InterPro" id="IPR036116">
    <property type="entry name" value="FN3_sf"/>
</dbReference>
<feature type="compositionally biased region" description="Low complexity" evidence="10">
    <location>
        <begin position="591"/>
        <end position="604"/>
    </location>
</feature>
<accession>A0A7R9C0Q6</accession>
<dbReference type="PROSITE" id="PS50853">
    <property type="entry name" value="FN3"/>
    <property type="match status" value="1"/>
</dbReference>
<keyword evidence="2 11" id="KW-0812">Transmembrane</keyword>
<dbReference type="AlphaFoldDB" id="A0A7R9C0Q6"/>
<feature type="domain" description="Fibronectin type-III" evidence="13">
    <location>
        <begin position="253"/>
        <end position="345"/>
    </location>
</feature>
<evidence type="ECO:0000256" key="6">
    <source>
        <dbReference type="ARBA" id="ARBA00022989"/>
    </source>
</evidence>
<keyword evidence="4" id="KW-0677">Repeat</keyword>
<protein>
    <submittedName>
        <fullName evidence="14">Uncharacterized protein</fullName>
    </submittedName>
</protein>
<dbReference type="SMART" id="SM00409">
    <property type="entry name" value="IG"/>
    <property type="match status" value="1"/>
</dbReference>
<evidence type="ECO:0000256" key="3">
    <source>
        <dbReference type="ARBA" id="ARBA00022729"/>
    </source>
</evidence>
<dbReference type="GO" id="GO:0098609">
    <property type="term" value="P:cell-cell adhesion"/>
    <property type="evidence" value="ECO:0007669"/>
    <property type="project" value="TreeGrafter"/>
</dbReference>
<evidence type="ECO:0000256" key="2">
    <source>
        <dbReference type="ARBA" id="ARBA00022692"/>
    </source>
</evidence>
<dbReference type="InterPro" id="IPR003598">
    <property type="entry name" value="Ig_sub2"/>
</dbReference>
<feature type="region of interest" description="Disordered" evidence="10">
    <location>
        <begin position="441"/>
        <end position="461"/>
    </location>
</feature>
<evidence type="ECO:0000256" key="4">
    <source>
        <dbReference type="ARBA" id="ARBA00022737"/>
    </source>
</evidence>
<dbReference type="OrthoDB" id="5982258at2759"/>
<dbReference type="InterPro" id="IPR056754">
    <property type="entry name" value="DSCAM/DSCAML_C"/>
</dbReference>
<feature type="transmembrane region" description="Helical" evidence="11">
    <location>
        <begin position="374"/>
        <end position="396"/>
    </location>
</feature>
<evidence type="ECO:0000256" key="5">
    <source>
        <dbReference type="ARBA" id="ARBA00022889"/>
    </source>
</evidence>
<dbReference type="PANTHER" id="PTHR44170:SF60">
    <property type="entry name" value="ROUNDABOUT HOMOLOG 1"/>
    <property type="match status" value="1"/>
</dbReference>
<keyword evidence="7 11" id="KW-0472">Membrane</keyword>
<dbReference type="SUPFAM" id="SSF48726">
    <property type="entry name" value="Immunoglobulin"/>
    <property type="match status" value="1"/>
</dbReference>
<feature type="region of interest" description="Disordered" evidence="10">
    <location>
        <begin position="539"/>
        <end position="610"/>
    </location>
</feature>
<gene>
    <name evidence="14" type="ORF">NMOB1V02_LOCUS11104</name>
</gene>
<dbReference type="InterPro" id="IPR013783">
    <property type="entry name" value="Ig-like_fold"/>
</dbReference>
<dbReference type="PROSITE" id="PS50835">
    <property type="entry name" value="IG_LIKE"/>
    <property type="match status" value="1"/>
</dbReference>
<evidence type="ECO:0000256" key="11">
    <source>
        <dbReference type="SAM" id="Phobius"/>
    </source>
</evidence>
<dbReference type="Gene3D" id="2.60.40.10">
    <property type="entry name" value="Immunoglobulins"/>
    <property type="match status" value="3"/>
</dbReference>
<evidence type="ECO:0000256" key="8">
    <source>
        <dbReference type="ARBA" id="ARBA00023157"/>
    </source>
</evidence>
<keyword evidence="6 11" id="KW-1133">Transmembrane helix</keyword>
<dbReference type="SUPFAM" id="SSF49265">
    <property type="entry name" value="Fibronectin type III"/>
    <property type="match status" value="2"/>
</dbReference>
<feature type="compositionally biased region" description="Basic residues" evidence="10">
    <location>
        <begin position="539"/>
        <end position="551"/>
    </location>
</feature>
<keyword evidence="8" id="KW-1015">Disulfide bond</keyword>
<dbReference type="EMBL" id="OA887541">
    <property type="protein sequence ID" value="CAD7283489.1"/>
    <property type="molecule type" value="Genomic_DNA"/>
</dbReference>
<dbReference type="Pfam" id="PF13927">
    <property type="entry name" value="Ig_3"/>
    <property type="match status" value="1"/>
</dbReference>
<organism evidence="14">
    <name type="scientific">Notodromas monacha</name>
    <dbReference type="NCBI Taxonomy" id="399045"/>
    <lineage>
        <taxon>Eukaryota</taxon>
        <taxon>Metazoa</taxon>
        <taxon>Ecdysozoa</taxon>
        <taxon>Arthropoda</taxon>
        <taxon>Crustacea</taxon>
        <taxon>Oligostraca</taxon>
        <taxon>Ostracoda</taxon>
        <taxon>Podocopa</taxon>
        <taxon>Podocopida</taxon>
        <taxon>Cypridocopina</taxon>
        <taxon>Cypridoidea</taxon>
        <taxon>Cyprididae</taxon>
        <taxon>Notodromas</taxon>
    </lineage>
</organism>
<proteinExistence type="predicted"/>
<keyword evidence="5" id="KW-0130">Cell adhesion</keyword>
<evidence type="ECO:0000313" key="14">
    <source>
        <dbReference type="EMBL" id="CAD7283489.1"/>
    </source>
</evidence>
<dbReference type="InterPro" id="IPR003961">
    <property type="entry name" value="FN3_dom"/>
</dbReference>
<feature type="transmembrane region" description="Helical" evidence="11">
    <location>
        <begin position="35"/>
        <end position="55"/>
    </location>
</feature>
<dbReference type="CDD" id="cd00063">
    <property type="entry name" value="FN3"/>
    <property type="match status" value="1"/>
</dbReference>
<dbReference type="InterPro" id="IPR003599">
    <property type="entry name" value="Ig_sub"/>
</dbReference>
<evidence type="ECO:0000256" key="9">
    <source>
        <dbReference type="ARBA" id="ARBA00023319"/>
    </source>
</evidence>
<dbReference type="InterPro" id="IPR007110">
    <property type="entry name" value="Ig-like_dom"/>
</dbReference>
<dbReference type="SMART" id="SM00408">
    <property type="entry name" value="IGc2"/>
    <property type="match status" value="1"/>
</dbReference>
<sequence length="629" mass="68939">MELHKYGLGKTSCQQKAVDFDIFVCQLPLMFSSSLLCVVVPYFLIVCVCVLFPVAPEEETVEFPREAGVLLGLRKFSNYSVTLAAVTRAGVGVKAEPLTCSTDEDVPAAVLTFGGIVSATAQSDTVLPCQHVGVPSPQVQWELPNGIRVTSSETPSNRLGIMPDGKLVIRDLARNDTGNYTCTASNDQGTDAVSHRLVVKCTVAIRAQVAPRVRHRHQHLGRLDPRGPGQLGNEKVRGELPENLRRSLGRELGWQTRQILAVNATSAVLNFKTWQSPECPIQRFKVQYKAAASNWDWILVGDSFGPDSYVPIRGLAPGTTYIISLTAFNPAGKTTLLHHFITKSLSGDSVRPAMPSSNEAVSSNDRGLLYQARFWLPLCTVLLALVSVVAGVTYCVRARRLHRLGMQLQLVHDDLNAKHGPAPGSGHHHLQVNRSDIRGSFSQGKVAKAEPQSPAYVPAHLGNLGTTNDDVYPYATYHEIMQHQSTDFNKLLSEAPPPPRCLIHPPEALKMSQMMVSPVPQGKLTNTYVTEAVAVAGNKRHGGNNKRHSRHQQQQQQQPRGRKRTSTNMPEEQLDDVLMEQDKMLFRRHSQPASESPSSDSSGPECLVDNESELSATLGRIQCSRPGSF</sequence>
<evidence type="ECO:0000313" key="15">
    <source>
        <dbReference type="Proteomes" id="UP000678499"/>
    </source>
</evidence>
<feature type="region of interest" description="Disordered" evidence="10">
    <location>
        <begin position="215"/>
        <end position="235"/>
    </location>
</feature>
<reference evidence="14" key="1">
    <citation type="submission" date="2020-11" db="EMBL/GenBank/DDBJ databases">
        <authorList>
            <person name="Tran Van P."/>
        </authorList>
    </citation>
    <scope>NUCLEOTIDE SEQUENCE</scope>
</reference>
<dbReference type="Pfam" id="PF25059">
    <property type="entry name" value="FN3_DSCAM-DSCAML_C"/>
    <property type="match status" value="1"/>
</dbReference>
<evidence type="ECO:0000256" key="1">
    <source>
        <dbReference type="ARBA" id="ARBA00004167"/>
    </source>
</evidence>
<name>A0A7R9C0Q6_9CRUS</name>
<evidence type="ECO:0000259" key="12">
    <source>
        <dbReference type="PROSITE" id="PS50835"/>
    </source>
</evidence>
<dbReference type="InterPro" id="IPR036179">
    <property type="entry name" value="Ig-like_dom_sf"/>
</dbReference>
<keyword evidence="15" id="KW-1185">Reference proteome</keyword>
<feature type="domain" description="Ig-like" evidence="12">
    <location>
        <begin position="107"/>
        <end position="194"/>
    </location>
</feature>
<comment type="subcellular location">
    <subcellularLocation>
        <location evidence="1">Membrane</location>
        <topology evidence="1">Single-pass membrane protein</topology>
    </subcellularLocation>
</comment>
<keyword evidence="3" id="KW-0732">Signal</keyword>